<evidence type="ECO:0000256" key="5">
    <source>
        <dbReference type="ARBA" id="ARBA00022801"/>
    </source>
</evidence>
<keyword evidence="3" id="KW-0732">Signal</keyword>
<keyword evidence="4" id="KW-0064">Aspartyl protease</keyword>
<dbReference type="AlphaFoldDB" id="F0WCP0"/>
<evidence type="ECO:0000256" key="1">
    <source>
        <dbReference type="ARBA" id="ARBA00007447"/>
    </source>
</evidence>
<dbReference type="InterPro" id="IPR032861">
    <property type="entry name" value="TAXi_N"/>
</dbReference>
<reference evidence="9" key="1">
    <citation type="journal article" date="2011" name="PLoS Biol.">
        <title>Gene gain and loss during evolution of obligate parasitism in the white rust pathogen of Arabidopsis thaliana.</title>
        <authorList>
            <person name="Kemen E."/>
            <person name="Gardiner A."/>
            <person name="Schultz-Larsen T."/>
            <person name="Kemen A.C."/>
            <person name="Balmuth A.L."/>
            <person name="Robert-Seilaniantz A."/>
            <person name="Bailey K."/>
            <person name="Holub E."/>
            <person name="Studholme D.J."/>
            <person name="Maclean D."/>
            <person name="Jones J.D."/>
        </authorList>
    </citation>
    <scope>NUCLEOTIDE SEQUENCE</scope>
</reference>
<evidence type="ECO:0000256" key="2">
    <source>
        <dbReference type="ARBA" id="ARBA00022670"/>
    </source>
</evidence>
<evidence type="ECO:0000256" key="7">
    <source>
        <dbReference type="SAM" id="MobiDB-lite"/>
    </source>
</evidence>
<dbReference type="GO" id="GO:0004190">
    <property type="term" value="F:aspartic-type endopeptidase activity"/>
    <property type="evidence" value="ECO:0007669"/>
    <property type="project" value="UniProtKB-KW"/>
</dbReference>
<dbReference type="PROSITE" id="PS51767">
    <property type="entry name" value="PEPTIDASE_A1"/>
    <property type="match status" value="1"/>
</dbReference>
<evidence type="ECO:0000259" key="8">
    <source>
        <dbReference type="PROSITE" id="PS51767"/>
    </source>
</evidence>
<sequence length="608" mass="66950">MLHIVLLIDWLLDSRSSQHEGSSVIGSISCAILCQPYTLLQIRTALLLKNAMYLGLLECLQLLHIGLIIADASILVAQNANTIVARKLKGAGEALSGKHNENDKMVIFNRVSLGIGYGTYYIDLYIGIPLQKASLLLDTTSQHTVFPCKNHTTKSCVACADHMDPYYDIAKSQTSNFTKCGAENVCNSCEDEKCRVEQSYSDGSFWSGLVVEDLVWVASPKTGDIEMTSGIIRNFGFPMRFACETSEDGIFSQQRENGILGLDRSNHSILNFMVQAKRIDHRIFSYCLHDTGGTFVLGGFDSMHHTSDMIYTRIVANQNDSLHGVYLKDIQINNRSIGIDEKQYNSGRGMVIASSSVESFFPSVAGEAFRKVFKSITGFDFEQEANMIFDKKTKQALPTITLVFAGIDEEHDIKLTIPASSYLIPSDNDRFFAGIQFTERTGGVFGSRILSDYNVIFDLDKDVIGFAHATCAKYDTSSSNKGKVTTNHQQATLKALAMLGKEGHPNVTPSKFQMIIVSVICIGLGVFAWKRVSKSSWLLLSDTEAVESEPNSLDAKKTIHRESERAVISPGGTLHDEATSLTSSKEAARTEGAPTPRFVIGEIEDDEI</sequence>
<comment type="similarity">
    <text evidence="1">Belongs to the peptidase A1 family.</text>
</comment>
<dbReference type="InterPro" id="IPR021109">
    <property type="entry name" value="Peptidase_aspartic_dom_sf"/>
</dbReference>
<reference evidence="9" key="2">
    <citation type="submission" date="2011-02" db="EMBL/GenBank/DDBJ databases">
        <authorList>
            <person name="MacLean D."/>
        </authorList>
    </citation>
    <scope>NUCLEOTIDE SEQUENCE</scope>
</reference>
<dbReference type="SUPFAM" id="SSF50630">
    <property type="entry name" value="Acid proteases"/>
    <property type="match status" value="1"/>
</dbReference>
<feature type="domain" description="Peptidase A1" evidence="8">
    <location>
        <begin position="120"/>
        <end position="467"/>
    </location>
</feature>
<dbReference type="Pfam" id="PF14541">
    <property type="entry name" value="TAXi_C"/>
    <property type="match status" value="1"/>
</dbReference>
<protein>
    <submittedName>
        <fullName evidence="9">Aspartyl protease family A01B putative</fullName>
    </submittedName>
</protein>
<dbReference type="InterPro" id="IPR001461">
    <property type="entry name" value="Aspartic_peptidase_A1"/>
</dbReference>
<dbReference type="GO" id="GO:0006508">
    <property type="term" value="P:proteolysis"/>
    <property type="evidence" value="ECO:0007669"/>
    <property type="project" value="UniProtKB-KW"/>
</dbReference>
<gene>
    <name evidence="9" type="primary">AlNc14C60G4422</name>
    <name evidence="9" type="ORF">ALNC14_051040</name>
</gene>
<dbReference type="Pfam" id="PF14543">
    <property type="entry name" value="TAXi_N"/>
    <property type="match status" value="1"/>
</dbReference>
<proteinExistence type="inferred from homology"/>
<dbReference type="Gene3D" id="2.40.70.10">
    <property type="entry name" value="Acid Proteases"/>
    <property type="match status" value="2"/>
</dbReference>
<keyword evidence="2 9" id="KW-0645">Protease</keyword>
<feature type="region of interest" description="Disordered" evidence="7">
    <location>
        <begin position="568"/>
        <end position="593"/>
    </location>
</feature>
<dbReference type="InterPro" id="IPR032799">
    <property type="entry name" value="TAXi_C"/>
</dbReference>
<organism evidence="9">
    <name type="scientific">Albugo laibachii Nc14</name>
    <dbReference type="NCBI Taxonomy" id="890382"/>
    <lineage>
        <taxon>Eukaryota</taxon>
        <taxon>Sar</taxon>
        <taxon>Stramenopiles</taxon>
        <taxon>Oomycota</taxon>
        <taxon>Peronosporomycetes</taxon>
        <taxon>Albuginales</taxon>
        <taxon>Albuginaceae</taxon>
        <taxon>Albugo</taxon>
    </lineage>
</organism>
<dbReference type="PANTHER" id="PTHR47965">
    <property type="entry name" value="ASPARTYL PROTEASE-RELATED"/>
    <property type="match status" value="1"/>
</dbReference>
<dbReference type="EMBL" id="FR824105">
    <property type="protein sequence ID" value="CCA18961.1"/>
    <property type="molecule type" value="Genomic_DNA"/>
</dbReference>
<keyword evidence="6" id="KW-0865">Zymogen</keyword>
<evidence type="ECO:0000256" key="3">
    <source>
        <dbReference type="ARBA" id="ARBA00022729"/>
    </source>
</evidence>
<evidence type="ECO:0000313" key="9">
    <source>
        <dbReference type="EMBL" id="CCA18961.1"/>
    </source>
</evidence>
<evidence type="ECO:0000256" key="6">
    <source>
        <dbReference type="ARBA" id="ARBA00023145"/>
    </source>
</evidence>
<evidence type="ECO:0000256" key="4">
    <source>
        <dbReference type="ARBA" id="ARBA00022750"/>
    </source>
</evidence>
<dbReference type="InterPro" id="IPR033121">
    <property type="entry name" value="PEPTIDASE_A1"/>
</dbReference>
<accession>F0WCP0</accession>
<name>F0WCP0_9STRA</name>
<dbReference type="HOGENOM" id="CLU_022978_0_0_1"/>
<dbReference type="PANTHER" id="PTHR47965:SF12">
    <property type="entry name" value="ASPARTIC PROTEINASE 3-RELATED"/>
    <property type="match status" value="1"/>
</dbReference>
<keyword evidence="5" id="KW-0378">Hydrolase</keyword>